<dbReference type="SUPFAM" id="SSF53901">
    <property type="entry name" value="Thiolase-like"/>
    <property type="match status" value="1"/>
</dbReference>
<dbReference type="InterPro" id="IPR016039">
    <property type="entry name" value="Thiolase-like"/>
</dbReference>
<evidence type="ECO:0000256" key="8">
    <source>
        <dbReference type="ARBA" id="ARBA00039450"/>
    </source>
</evidence>
<dbReference type="PANTHER" id="PTHR11712">
    <property type="entry name" value="POLYKETIDE SYNTHASE-RELATED"/>
    <property type="match status" value="1"/>
</dbReference>
<dbReference type="Gene3D" id="3.40.47.10">
    <property type="match status" value="2"/>
</dbReference>
<comment type="subunit">
    <text evidence="3">Homodimer.</text>
</comment>
<protein>
    <recommendedName>
        <fullName evidence="8">3-oxoacyl-[acyl-carrier-protein] synthase 1</fullName>
        <ecNumber evidence="4">2.3.1.41</ecNumber>
    </recommendedName>
    <alternativeName>
        <fullName evidence="9">3-oxoacyl-[acyl-carrier-protein] synthase I</fullName>
    </alternativeName>
    <alternativeName>
        <fullName evidence="10">Beta-ketoacyl-ACP synthase I</fullName>
    </alternativeName>
</protein>
<evidence type="ECO:0000256" key="1">
    <source>
        <dbReference type="ARBA" id="ARBA00004496"/>
    </source>
</evidence>
<gene>
    <name evidence="15" type="ORF">GCM10010831_18570</name>
</gene>
<keyword evidence="6 13" id="KW-0808">Transferase</keyword>
<dbReference type="PANTHER" id="PTHR11712:SF306">
    <property type="entry name" value="3-OXOACYL-[ACYL-CARRIER-PROTEIN] SYNTHASE 1"/>
    <property type="match status" value="1"/>
</dbReference>
<dbReference type="InterPro" id="IPR020841">
    <property type="entry name" value="PKS_Beta-ketoAc_synthase_dom"/>
</dbReference>
<evidence type="ECO:0000256" key="9">
    <source>
        <dbReference type="ARBA" id="ARBA00041620"/>
    </source>
</evidence>
<evidence type="ECO:0000256" key="5">
    <source>
        <dbReference type="ARBA" id="ARBA00022490"/>
    </source>
</evidence>
<comment type="caution">
    <text evidence="15">The sequence shown here is derived from an EMBL/GenBank/DDBJ whole genome shotgun (WGS) entry which is preliminary data.</text>
</comment>
<sequence>MQNRVVVTGMGVAAPNAVGLANFYKALVEMRSGIAFIPKLEKLKFSCQIAGIPNIDEELLNQYFSQLEQKGLKATGLIYGVIAGLQAYEDAKLKRLANHIDYDTAVIFGTGILGVDKLHEAFHLIDAAKVRRLGSTSVVQTMASGISAYLGGKIGAGNQVTTNSSACTTGTEALLMGYERIKNGKAKRALVGSCSDSGPYVWGGFDALRILPNQFNENPEKASKPLDKDASGFVPSSGAGAIMLESLTSALEKNATIYAEILGGNINSGGQRQGGSMTAPNPKSVQKCIKDALIDAKVDANLIDTINGHLTGTKMDALEIKNWYEALQIHKDKFPKINSLKGMIGHPLAAAGSIELVASILQIRYNFVFGNLNLQEIHPEIVQILPHEVFPKESIKTEITHVLKASFGFGDVNAAVVLKKYTS</sequence>
<dbReference type="InterPro" id="IPR014030">
    <property type="entry name" value="Ketoacyl_synth_N"/>
</dbReference>
<evidence type="ECO:0000256" key="12">
    <source>
        <dbReference type="ARBA" id="ARBA00048506"/>
    </source>
</evidence>
<evidence type="ECO:0000256" key="2">
    <source>
        <dbReference type="ARBA" id="ARBA00008467"/>
    </source>
</evidence>
<dbReference type="AlphaFoldDB" id="A0A917EA24"/>
<comment type="catalytic activity">
    <reaction evidence="11">
        <text>(3Z)-decenoyl-[ACP] + malonyl-[ACP] + H(+) = 3-oxo-(5Z)-dodecenoyl-[ACP] + holo-[ACP] + CO2</text>
        <dbReference type="Rhea" id="RHEA:54940"/>
        <dbReference type="Rhea" id="RHEA-COMP:9623"/>
        <dbReference type="Rhea" id="RHEA-COMP:9685"/>
        <dbReference type="Rhea" id="RHEA-COMP:9927"/>
        <dbReference type="Rhea" id="RHEA-COMP:14042"/>
        <dbReference type="ChEBI" id="CHEBI:15378"/>
        <dbReference type="ChEBI" id="CHEBI:16526"/>
        <dbReference type="ChEBI" id="CHEBI:64479"/>
        <dbReference type="ChEBI" id="CHEBI:78449"/>
        <dbReference type="ChEBI" id="CHEBI:78798"/>
        <dbReference type="ChEBI" id="CHEBI:138410"/>
    </reaction>
    <physiologicalReaction direction="left-to-right" evidence="11">
        <dbReference type="Rhea" id="RHEA:54941"/>
    </physiologicalReaction>
</comment>
<evidence type="ECO:0000256" key="7">
    <source>
        <dbReference type="ARBA" id="ARBA00023315"/>
    </source>
</evidence>
<dbReference type="RefSeq" id="WP_188406571.1">
    <property type="nucleotide sequence ID" value="NZ_BMGL01000010.1"/>
</dbReference>
<organism evidence="15 16">
    <name type="scientific">Psychroflexus salis</name>
    <dbReference type="NCBI Taxonomy" id="1526574"/>
    <lineage>
        <taxon>Bacteria</taxon>
        <taxon>Pseudomonadati</taxon>
        <taxon>Bacteroidota</taxon>
        <taxon>Flavobacteriia</taxon>
        <taxon>Flavobacteriales</taxon>
        <taxon>Flavobacteriaceae</taxon>
        <taxon>Psychroflexus</taxon>
    </lineage>
</organism>
<evidence type="ECO:0000259" key="14">
    <source>
        <dbReference type="PROSITE" id="PS52004"/>
    </source>
</evidence>
<dbReference type="Pfam" id="PF00109">
    <property type="entry name" value="ketoacyl-synt"/>
    <property type="match status" value="1"/>
</dbReference>
<evidence type="ECO:0000256" key="4">
    <source>
        <dbReference type="ARBA" id="ARBA00013191"/>
    </source>
</evidence>
<name>A0A917EA24_9FLAO</name>
<evidence type="ECO:0000313" key="15">
    <source>
        <dbReference type="EMBL" id="GGE17602.1"/>
    </source>
</evidence>
<evidence type="ECO:0000256" key="10">
    <source>
        <dbReference type="ARBA" id="ARBA00042143"/>
    </source>
</evidence>
<dbReference type="EMBL" id="BMGL01000010">
    <property type="protein sequence ID" value="GGE17602.1"/>
    <property type="molecule type" value="Genomic_DNA"/>
</dbReference>
<evidence type="ECO:0000313" key="16">
    <source>
        <dbReference type="Proteomes" id="UP000599688"/>
    </source>
</evidence>
<comment type="subcellular location">
    <subcellularLocation>
        <location evidence="1">Cytoplasm</location>
    </subcellularLocation>
</comment>
<evidence type="ECO:0000256" key="6">
    <source>
        <dbReference type="ARBA" id="ARBA00022679"/>
    </source>
</evidence>
<dbReference type="InterPro" id="IPR014031">
    <property type="entry name" value="Ketoacyl_synth_C"/>
</dbReference>
<proteinExistence type="inferred from homology"/>
<dbReference type="SMART" id="SM00825">
    <property type="entry name" value="PKS_KS"/>
    <property type="match status" value="1"/>
</dbReference>
<accession>A0A917EA24</accession>
<evidence type="ECO:0000256" key="11">
    <source>
        <dbReference type="ARBA" id="ARBA00048121"/>
    </source>
</evidence>
<dbReference type="Pfam" id="PF02801">
    <property type="entry name" value="Ketoacyl-synt_C"/>
    <property type="match status" value="1"/>
</dbReference>
<feature type="domain" description="Ketosynthase family 3 (KS3)" evidence="14">
    <location>
        <begin position="2"/>
        <end position="420"/>
    </location>
</feature>
<dbReference type="InterPro" id="IPR000794">
    <property type="entry name" value="Beta-ketoacyl_synthase"/>
</dbReference>
<dbReference type="PROSITE" id="PS52004">
    <property type="entry name" value="KS3_2"/>
    <property type="match status" value="1"/>
</dbReference>
<keyword evidence="5" id="KW-0963">Cytoplasm</keyword>
<evidence type="ECO:0000256" key="3">
    <source>
        <dbReference type="ARBA" id="ARBA00011738"/>
    </source>
</evidence>
<keyword evidence="16" id="KW-1185">Reference proteome</keyword>
<dbReference type="GO" id="GO:0006633">
    <property type="term" value="P:fatty acid biosynthetic process"/>
    <property type="evidence" value="ECO:0007669"/>
    <property type="project" value="TreeGrafter"/>
</dbReference>
<keyword evidence="7" id="KW-0012">Acyltransferase</keyword>
<comment type="catalytic activity">
    <reaction evidence="12">
        <text>a fatty acyl-[ACP] + malonyl-[ACP] + H(+) = a 3-oxoacyl-[ACP] + holo-[ACP] + CO2</text>
        <dbReference type="Rhea" id="RHEA:22836"/>
        <dbReference type="Rhea" id="RHEA-COMP:9623"/>
        <dbReference type="Rhea" id="RHEA-COMP:9685"/>
        <dbReference type="Rhea" id="RHEA-COMP:9916"/>
        <dbReference type="Rhea" id="RHEA-COMP:14125"/>
        <dbReference type="ChEBI" id="CHEBI:15378"/>
        <dbReference type="ChEBI" id="CHEBI:16526"/>
        <dbReference type="ChEBI" id="CHEBI:64479"/>
        <dbReference type="ChEBI" id="CHEBI:78449"/>
        <dbReference type="ChEBI" id="CHEBI:78776"/>
        <dbReference type="ChEBI" id="CHEBI:138651"/>
        <dbReference type="EC" id="2.3.1.41"/>
    </reaction>
    <physiologicalReaction direction="left-to-right" evidence="12">
        <dbReference type="Rhea" id="RHEA:22837"/>
    </physiologicalReaction>
</comment>
<dbReference type="EC" id="2.3.1.41" evidence="4"/>
<dbReference type="CDD" id="cd00834">
    <property type="entry name" value="KAS_I_II"/>
    <property type="match status" value="1"/>
</dbReference>
<dbReference type="Proteomes" id="UP000599688">
    <property type="component" value="Unassembled WGS sequence"/>
</dbReference>
<dbReference type="GO" id="GO:0005829">
    <property type="term" value="C:cytosol"/>
    <property type="evidence" value="ECO:0007669"/>
    <property type="project" value="TreeGrafter"/>
</dbReference>
<reference evidence="15 16" key="1">
    <citation type="journal article" date="2014" name="Int. J. Syst. Evol. Microbiol.">
        <title>Complete genome sequence of Corynebacterium casei LMG S-19264T (=DSM 44701T), isolated from a smear-ripened cheese.</title>
        <authorList>
            <consortium name="US DOE Joint Genome Institute (JGI-PGF)"/>
            <person name="Walter F."/>
            <person name="Albersmeier A."/>
            <person name="Kalinowski J."/>
            <person name="Ruckert C."/>
        </authorList>
    </citation>
    <scope>NUCLEOTIDE SEQUENCE [LARGE SCALE GENOMIC DNA]</scope>
    <source>
        <strain evidence="15 16">CGMCC 1.12925</strain>
    </source>
</reference>
<evidence type="ECO:0000256" key="13">
    <source>
        <dbReference type="RuleBase" id="RU003694"/>
    </source>
</evidence>
<dbReference type="GO" id="GO:0004315">
    <property type="term" value="F:3-oxoacyl-[acyl-carrier-protein] synthase activity"/>
    <property type="evidence" value="ECO:0007669"/>
    <property type="project" value="UniProtKB-EC"/>
</dbReference>
<comment type="similarity">
    <text evidence="2 13">Belongs to the thiolase-like superfamily. Beta-ketoacyl-ACP synthases family.</text>
</comment>